<comment type="subunit">
    <text evidence="3">Homodimer.</text>
</comment>
<keyword evidence="8 12" id="KW-0408">Iron</keyword>
<evidence type="ECO:0000256" key="4">
    <source>
        <dbReference type="ARBA" id="ARBA00012239"/>
    </source>
</evidence>
<evidence type="ECO:0000256" key="5">
    <source>
        <dbReference type="ARBA" id="ARBA00022679"/>
    </source>
</evidence>
<dbReference type="Pfam" id="PF00266">
    <property type="entry name" value="Aminotran_5"/>
    <property type="match status" value="1"/>
</dbReference>
<dbReference type="SUPFAM" id="SSF53383">
    <property type="entry name" value="PLP-dependent transferases"/>
    <property type="match status" value="1"/>
</dbReference>
<dbReference type="PIRSF" id="PIRSF005572">
    <property type="entry name" value="NifS"/>
    <property type="match status" value="1"/>
</dbReference>
<name>A0A9D1HFI4_9FIRM</name>
<evidence type="ECO:0000256" key="1">
    <source>
        <dbReference type="ARBA" id="ARBA00001933"/>
    </source>
</evidence>
<evidence type="ECO:0000259" key="13">
    <source>
        <dbReference type="Pfam" id="PF00266"/>
    </source>
</evidence>
<dbReference type="PANTHER" id="PTHR11601">
    <property type="entry name" value="CYSTEINE DESULFURYLASE FAMILY MEMBER"/>
    <property type="match status" value="1"/>
</dbReference>
<evidence type="ECO:0000256" key="3">
    <source>
        <dbReference type="ARBA" id="ARBA00011738"/>
    </source>
</evidence>
<evidence type="ECO:0000256" key="6">
    <source>
        <dbReference type="ARBA" id="ARBA00022723"/>
    </source>
</evidence>
<evidence type="ECO:0000256" key="7">
    <source>
        <dbReference type="ARBA" id="ARBA00022898"/>
    </source>
</evidence>
<dbReference type="InterPro" id="IPR000192">
    <property type="entry name" value="Aminotrans_V_dom"/>
</dbReference>
<evidence type="ECO:0000256" key="12">
    <source>
        <dbReference type="RuleBase" id="RU364075"/>
    </source>
</evidence>
<proteinExistence type="inferred from homology"/>
<reference evidence="14" key="2">
    <citation type="journal article" date="2021" name="PeerJ">
        <title>Extensive microbial diversity within the chicken gut microbiome revealed by metagenomics and culture.</title>
        <authorList>
            <person name="Gilroy R."/>
            <person name="Ravi A."/>
            <person name="Getino M."/>
            <person name="Pursley I."/>
            <person name="Horton D.L."/>
            <person name="Alikhan N.F."/>
            <person name="Baker D."/>
            <person name="Gharbi K."/>
            <person name="Hall N."/>
            <person name="Watson M."/>
            <person name="Adriaenssens E.M."/>
            <person name="Foster-Nyarko E."/>
            <person name="Jarju S."/>
            <person name="Secka A."/>
            <person name="Antonio M."/>
            <person name="Oren A."/>
            <person name="Chaudhuri R.R."/>
            <person name="La Ragione R."/>
            <person name="Hildebrand F."/>
            <person name="Pallen M.J."/>
        </authorList>
    </citation>
    <scope>NUCLEOTIDE SEQUENCE</scope>
    <source>
        <strain evidence="14">CHK176-22527</strain>
    </source>
</reference>
<gene>
    <name evidence="14" type="primary">nifS</name>
    <name evidence="14" type="ORF">IAD12_07015</name>
</gene>
<dbReference type="EC" id="2.8.1.7" evidence="4 12"/>
<dbReference type="Gene3D" id="3.90.1150.10">
    <property type="entry name" value="Aspartate Aminotransferase, domain 1"/>
    <property type="match status" value="1"/>
</dbReference>
<accession>A0A9D1HFI4</accession>
<dbReference type="InterPro" id="IPR015424">
    <property type="entry name" value="PyrdxlP-dep_Trfase"/>
</dbReference>
<evidence type="ECO:0000256" key="9">
    <source>
        <dbReference type="ARBA" id="ARBA00023014"/>
    </source>
</evidence>
<dbReference type="InterPro" id="IPR016454">
    <property type="entry name" value="Cysteine_dSase"/>
</dbReference>
<dbReference type="FunFam" id="3.40.640.10:FF:000084">
    <property type="entry name" value="IscS-like cysteine desulfurase"/>
    <property type="match status" value="1"/>
</dbReference>
<dbReference type="InterPro" id="IPR015422">
    <property type="entry name" value="PyrdxlP-dep_Trfase_small"/>
</dbReference>
<comment type="function">
    <text evidence="12">Catalyzes the removal of elemental sulfur atoms from cysteine to produce alanine.</text>
</comment>
<dbReference type="GO" id="GO:0051536">
    <property type="term" value="F:iron-sulfur cluster binding"/>
    <property type="evidence" value="ECO:0007669"/>
    <property type="project" value="UniProtKB-KW"/>
</dbReference>
<dbReference type="Gene3D" id="3.40.640.10">
    <property type="entry name" value="Type I PLP-dependent aspartate aminotransferase-like (Major domain)"/>
    <property type="match status" value="1"/>
</dbReference>
<keyword evidence="9 12" id="KW-0411">Iron-sulfur</keyword>
<evidence type="ECO:0000313" key="15">
    <source>
        <dbReference type="Proteomes" id="UP000824159"/>
    </source>
</evidence>
<dbReference type="GO" id="GO:0030170">
    <property type="term" value="F:pyridoxal phosphate binding"/>
    <property type="evidence" value="ECO:0007669"/>
    <property type="project" value="InterPro"/>
</dbReference>
<sequence>MRRVYLDYSATTPVKDEVLKEMLPYYTELYGNPSSLYSEGLEAKAGLDKARKQIASLINAEEREIIFTSCGTEADNWVLEGVADSLKNKGKHIITTKIEHHAILHTCEYLEKHGYEITYLDVDSEGFVSPQDLEDAIRDDTILVSIMMVNNEIGTIEPIKELAATAKRHGVYFHTDAVQGLGNINIDVKNLNVDFMSMSAHKIYGPKGVGALYMRKGIKIPNFMHGGAQESKKRAGTENVAGIVGFGKAAELACHNLSDHISNCSSLRDYFWQQIEDKISGVQLNGPKDGRRHPGNLNISFDYIEGEAILLMLDGFGISVSTGSACSSKSLVPSHVLEAIGVSITKMNGTVRFTVGDFTTKDDIDYTVDALVKVVERLRELSPVTGQEGW</sequence>
<evidence type="ECO:0000256" key="10">
    <source>
        <dbReference type="ARBA" id="ARBA00050776"/>
    </source>
</evidence>
<keyword evidence="5 12" id="KW-0808">Transferase</keyword>
<organism evidence="14 15">
    <name type="scientific">Candidatus Allocopromorpha excrementavium</name>
    <dbReference type="NCBI Taxonomy" id="2840741"/>
    <lineage>
        <taxon>Bacteria</taxon>
        <taxon>Bacillati</taxon>
        <taxon>Bacillota</taxon>
        <taxon>Clostridia</taxon>
        <taxon>Eubacteriales</taxon>
        <taxon>Eubacteriaceae</taxon>
        <taxon>Eubacteriaceae incertae sedis</taxon>
        <taxon>Candidatus Allocopromorpha</taxon>
    </lineage>
</organism>
<dbReference type="Proteomes" id="UP000824159">
    <property type="component" value="Unassembled WGS sequence"/>
</dbReference>
<evidence type="ECO:0000256" key="2">
    <source>
        <dbReference type="ARBA" id="ARBA00006490"/>
    </source>
</evidence>
<dbReference type="GO" id="GO:0031071">
    <property type="term" value="F:cysteine desulfurase activity"/>
    <property type="evidence" value="ECO:0007669"/>
    <property type="project" value="UniProtKB-EC"/>
</dbReference>
<evidence type="ECO:0000256" key="8">
    <source>
        <dbReference type="ARBA" id="ARBA00023004"/>
    </source>
</evidence>
<dbReference type="PANTHER" id="PTHR11601:SF34">
    <property type="entry name" value="CYSTEINE DESULFURASE"/>
    <property type="match status" value="1"/>
</dbReference>
<comment type="cofactor">
    <cofactor evidence="1 11">
        <name>pyridoxal 5'-phosphate</name>
        <dbReference type="ChEBI" id="CHEBI:597326"/>
    </cofactor>
</comment>
<protein>
    <recommendedName>
        <fullName evidence="4 12">Cysteine desulfurase</fullName>
        <ecNumber evidence="4 12">2.8.1.7</ecNumber>
    </recommendedName>
    <alternativeName>
        <fullName evidence="12">Nitrogenase metalloclusters biosynthesis protein NifS</fullName>
    </alternativeName>
</protein>
<keyword evidence="6 12" id="KW-0479">Metal-binding</keyword>
<dbReference type="Gene3D" id="1.10.260.50">
    <property type="match status" value="1"/>
</dbReference>
<reference evidence="14" key="1">
    <citation type="submission" date="2020-10" db="EMBL/GenBank/DDBJ databases">
        <authorList>
            <person name="Gilroy R."/>
        </authorList>
    </citation>
    <scope>NUCLEOTIDE SEQUENCE</scope>
    <source>
        <strain evidence="14">CHK176-22527</strain>
    </source>
</reference>
<comment type="catalytic activity">
    <reaction evidence="10 12">
        <text>(sulfur carrier)-H + L-cysteine = (sulfur carrier)-SH + L-alanine</text>
        <dbReference type="Rhea" id="RHEA:43892"/>
        <dbReference type="Rhea" id="RHEA-COMP:14737"/>
        <dbReference type="Rhea" id="RHEA-COMP:14739"/>
        <dbReference type="ChEBI" id="CHEBI:29917"/>
        <dbReference type="ChEBI" id="CHEBI:35235"/>
        <dbReference type="ChEBI" id="CHEBI:57972"/>
        <dbReference type="ChEBI" id="CHEBI:64428"/>
        <dbReference type="EC" id="2.8.1.7"/>
    </reaction>
</comment>
<dbReference type="GO" id="GO:0006520">
    <property type="term" value="P:amino acid metabolic process"/>
    <property type="evidence" value="ECO:0007669"/>
    <property type="project" value="InterPro"/>
</dbReference>
<feature type="domain" description="Aminotransferase class V" evidence="13">
    <location>
        <begin position="4"/>
        <end position="366"/>
    </location>
</feature>
<comment type="similarity">
    <text evidence="2 12">Belongs to the class-V pyridoxal-phosphate-dependent aminotransferase family. NifS/IscS subfamily.</text>
</comment>
<dbReference type="InterPro" id="IPR018247">
    <property type="entry name" value="EF_Hand_1_Ca_BS"/>
</dbReference>
<evidence type="ECO:0000256" key="11">
    <source>
        <dbReference type="RuleBase" id="RU004504"/>
    </source>
</evidence>
<evidence type="ECO:0000313" key="14">
    <source>
        <dbReference type="EMBL" id="HIT99987.1"/>
    </source>
</evidence>
<dbReference type="InterPro" id="IPR017772">
    <property type="entry name" value="Cys_deSase_NifS_bac/arc"/>
</dbReference>
<dbReference type="NCBIfam" id="NF002806">
    <property type="entry name" value="PRK02948.1"/>
    <property type="match status" value="1"/>
</dbReference>
<dbReference type="InterPro" id="IPR015421">
    <property type="entry name" value="PyrdxlP-dep_Trfase_major"/>
</dbReference>
<dbReference type="GO" id="GO:0046872">
    <property type="term" value="F:metal ion binding"/>
    <property type="evidence" value="ECO:0007669"/>
    <property type="project" value="UniProtKB-KW"/>
</dbReference>
<dbReference type="InterPro" id="IPR020578">
    <property type="entry name" value="Aminotrans_V_PyrdxlP_BS"/>
</dbReference>
<dbReference type="NCBIfam" id="TIGR03402">
    <property type="entry name" value="FeS_nifS"/>
    <property type="match status" value="1"/>
</dbReference>
<dbReference type="AlphaFoldDB" id="A0A9D1HFI4"/>
<dbReference type="PROSITE" id="PS00018">
    <property type="entry name" value="EF_HAND_1"/>
    <property type="match status" value="1"/>
</dbReference>
<comment type="caution">
    <text evidence="14">The sequence shown here is derived from an EMBL/GenBank/DDBJ whole genome shotgun (WGS) entry which is preliminary data.</text>
</comment>
<dbReference type="EMBL" id="DVLX01000085">
    <property type="protein sequence ID" value="HIT99987.1"/>
    <property type="molecule type" value="Genomic_DNA"/>
</dbReference>
<keyword evidence="7 12" id="KW-0663">Pyridoxal phosphate</keyword>
<dbReference type="PROSITE" id="PS00595">
    <property type="entry name" value="AA_TRANSFER_CLASS_5"/>
    <property type="match status" value="1"/>
</dbReference>